<dbReference type="InterPro" id="IPR014955">
    <property type="entry name" value="DUF1826"/>
</dbReference>
<dbReference type="Pfam" id="PF08856">
    <property type="entry name" value="DUF1826"/>
    <property type="match status" value="1"/>
</dbReference>
<sequence length="468" mass="52829">MRLAQALSFVGVQKALTHDRTAMKGLKFDVEVATPKRGGRKEKLAQEERERREAEEEEAKRLKQLEEEIEAAEEKKINAPHLYQEVRAFQRLQRQDLVPGHLVLRRWLKKGKKQGFTTVPFSSALRPVVQDPNADICIVSRREQSDKRTKAWQERLEELPLFDISGVATPEDLDPLEPSWSVPLDELPSHEELQQQMQQPEVLQTMQINSLRTPEELKARAESNAGTAKLLREVVSQLPPRLLEKEYRELVRQTVLEAIMVMWAVQSSANSSKLKWRIACADDQEAPSKETSLRAIFLLAGEPLEFIPQQFVDRKKFSAEQLLSAEQMRRMDSQAWAASLTKMGTNVSQAYKQVPPGWMTVLKGDSWPGMQGKGAVYRLPQFGKRLYIEVDHVSGAPKGPGQPEATEDAQDYQPSFLQTLGPLAGLAALVVATWPFKVRDERGRRGELSKLGDTSTWSLVAFSGFVAA</sequence>
<feature type="region of interest" description="Disordered" evidence="1">
    <location>
        <begin position="37"/>
        <end position="60"/>
    </location>
</feature>
<reference evidence="2" key="1">
    <citation type="submission" date="2023-08" db="EMBL/GenBank/DDBJ databases">
        <authorList>
            <person name="Chen Y."/>
            <person name="Shah S."/>
            <person name="Dougan E. K."/>
            <person name="Thang M."/>
            <person name="Chan C."/>
        </authorList>
    </citation>
    <scope>NUCLEOTIDE SEQUENCE</scope>
</reference>
<comment type="caution">
    <text evidence="2">The sequence shown here is derived from an EMBL/GenBank/DDBJ whole genome shotgun (WGS) entry which is preliminary data.</text>
</comment>
<dbReference type="AlphaFoldDB" id="A0AA36NBL9"/>
<feature type="compositionally biased region" description="Basic and acidic residues" evidence="1">
    <location>
        <begin position="41"/>
        <end position="60"/>
    </location>
</feature>
<dbReference type="Proteomes" id="UP001178507">
    <property type="component" value="Unassembled WGS sequence"/>
</dbReference>
<dbReference type="EMBL" id="CAUJNA010003230">
    <property type="protein sequence ID" value="CAJ1396413.1"/>
    <property type="molecule type" value="Genomic_DNA"/>
</dbReference>
<gene>
    <name evidence="2" type="ORF">EVOR1521_LOCUS20655</name>
</gene>
<evidence type="ECO:0000313" key="3">
    <source>
        <dbReference type="Proteomes" id="UP001178507"/>
    </source>
</evidence>
<accession>A0AA36NBL9</accession>
<protein>
    <submittedName>
        <fullName evidence="2">Uncharacterized protein</fullName>
    </submittedName>
</protein>
<organism evidence="2 3">
    <name type="scientific">Effrenium voratum</name>
    <dbReference type="NCBI Taxonomy" id="2562239"/>
    <lineage>
        <taxon>Eukaryota</taxon>
        <taxon>Sar</taxon>
        <taxon>Alveolata</taxon>
        <taxon>Dinophyceae</taxon>
        <taxon>Suessiales</taxon>
        <taxon>Symbiodiniaceae</taxon>
        <taxon>Effrenium</taxon>
    </lineage>
</organism>
<evidence type="ECO:0000256" key="1">
    <source>
        <dbReference type="SAM" id="MobiDB-lite"/>
    </source>
</evidence>
<proteinExistence type="predicted"/>
<name>A0AA36NBL9_9DINO</name>
<evidence type="ECO:0000313" key="2">
    <source>
        <dbReference type="EMBL" id="CAJ1396413.1"/>
    </source>
</evidence>
<keyword evidence="3" id="KW-1185">Reference proteome</keyword>